<evidence type="ECO:0000256" key="2">
    <source>
        <dbReference type="ARBA" id="ARBA00005179"/>
    </source>
</evidence>
<dbReference type="PANTHER" id="PTHR42695">
    <property type="entry name" value="GLUTAMINE AMIDOTRANSFERASE YLR126C-RELATED"/>
    <property type="match status" value="1"/>
</dbReference>
<sequence length="276" mass="30970">MEQKRFAVLLCAQDSEYVKAKYGGYFGVFVGFLSDEGEIWDVYRVSNGEFPEEEDLDLYDGFVITGSSSDAHGNDLWVCELVNLLKKLDSMKKKVLGICFGHQVLGRALGGKTGRSMTGWDIGVRTINLDSSKFHTSLKLPSKLSIIEFHQDEVMMLPPTVEVVARSSKTKVEMFKSGEHMMGIQGHPEYTKDIVVHLMDRSLKRKCIQDDHVRVGMESIERCNPDREAWKSLCKNFLKGGTPPPTTHHQSPMSKDSALLTMRPVVNRVSSLNVAI</sequence>
<organism evidence="7 8">
    <name type="scientific">Stephania cephalantha</name>
    <dbReference type="NCBI Taxonomy" id="152367"/>
    <lineage>
        <taxon>Eukaryota</taxon>
        <taxon>Viridiplantae</taxon>
        <taxon>Streptophyta</taxon>
        <taxon>Embryophyta</taxon>
        <taxon>Tracheophyta</taxon>
        <taxon>Spermatophyta</taxon>
        <taxon>Magnoliopsida</taxon>
        <taxon>Ranunculales</taxon>
        <taxon>Menispermaceae</taxon>
        <taxon>Menispermoideae</taxon>
        <taxon>Cissampelideae</taxon>
        <taxon>Stephania</taxon>
    </lineage>
</organism>
<dbReference type="PANTHER" id="PTHR42695:SF13">
    <property type="entry name" value="GLUTAMINE AMIDOTRANSFERASE CLASS-I FAMILY PROTEIN, EXPRESSED"/>
    <property type="match status" value="1"/>
</dbReference>
<dbReference type="GO" id="GO:0019760">
    <property type="term" value="P:glucosinolate metabolic process"/>
    <property type="evidence" value="ECO:0007669"/>
    <property type="project" value="UniProtKB-ARBA"/>
</dbReference>
<comment type="caution">
    <text evidence="7">The sequence shown here is derived from an EMBL/GenBank/DDBJ whole genome shotgun (WGS) entry which is preliminary data.</text>
</comment>
<feature type="domain" description="Glutamine amidotransferase" evidence="6">
    <location>
        <begin position="56"/>
        <end position="191"/>
    </location>
</feature>
<dbReference type="Pfam" id="PF00117">
    <property type="entry name" value="GATase"/>
    <property type="match status" value="1"/>
</dbReference>
<keyword evidence="5" id="KW-0378">Hydrolase</keyword>
<gene>
    <name evidence="7" type="ORF">Scep_020425</name>
</gene>
<dbReference type="CDD" id="cd01741">
    <property type="entry name" value="GATase1_1"/>
    <property type="match status" value="1"/>
</dbReference>
<accession>A0AAP0IDP6</accession>
<dbReference type="Proteomes" id="UP001419268">
    <property type="component" value="Unassembled WGS sequence"/>
</dbReference>
<dbReference type="PROSITE" id="PS51273">
    <property type="entry name" value="GATASE_TYPE_1"/>
    <property type="match status" value="1"/>
</dbReference>
<keyword evidence="4" id="KW-0963">Cytoplasm</keyword>
<comment type="similarity">
    <text evidence="3">Belongs to the peptidase C26 family.</text>
</comment>
<evidence type="ECO:0000256" key="1">
    <source>
        <dbReference type="ARBA" id="ARBA00004514"/>
    </source>
</evidence>
<proteinExistence type="inferred from homology"/>
<dbReference type="GO" id="GO:0008233">
    <property type="term" value="F:peptidase activity"/>
    <property type="evidence" value="ECO:0007669"/>
    <property type="project" value="UniProtKB-ARBA"/>
</dbReference>
<comment type="pathway">
    <text evidence="2">Secondary metabolite biosynthesis.</text>
</comment>
<evidence type="ECO:0000256" key="5">
    <source>
        <dbReference type="ARBA" id="ARBA00022801"/>
    </source>
</evidence>
<name>A0AAP0IDP6_9MAGN</name>
<dbReference type="GO" id="GO:0005829">
    <property type="term" value="C:cytosol"/>
    <property type="evidence" value="ECO:0007669"/>
    <property type="project" value="UniProtKB-SubCell"/>
</dbReference>
<dbReference type="EMBL" id="JBBNAG010000008">
    <property type="protein sequence ID" value="KAK9112906.1"/>
    <property type="molecule type" value="Genomic_DNA"/>
</dbReference>
<evidence type="ECO:0000256" key="4">
    <source>
        <dbReference type="ARBA" id="ARBA00022490"/>
    </source>
</evidence>
<evidence type="ECO:0000313" key="8">
    <source>
        <dbReference type="Proteomes" id="UP001419268"/>
    </source>
</evidence>
<dbReference type="InterPro" id="IPR017926">
    <property type="entry name" value="GATASE"/>
</dbReference>
<dbReference type="InterPro" id="IPR044992">
    <property type="entry name" value="ChyE-like"/>
</dbReference>
<keyword evidence="8" id="KW-1185">Reference proteome</keyword>
<comment type="subcellular location">
    <subcellularLocation>
        <location evidence="1">Cytoplasm</location>
        <location evidence="1">Cytosol</location>
    </subcellularLocation>
</comment>
<dbReference type="AlphaFoldDB" id="A0AAP0IDP6"/>
<evidence type="ECO:0000259" key="6">
    <source>
        <dbReference type="Pfam" id="PF00117"/>
    </source>
</evidence>
<dbReference type="FunFam" id="3.40.50.880:FF:000040">
    <property type="entry name" value="Gamma-glutamyl peptidase 5"/>
    <property type="match status" value="1"/>
</dbReference>
<dbReference type="Gene3D" id="3.40.50.880">
    <property type="match status" value="1"/>
</dbReference>
<dbReference type="InterPro" id="IPR029062">
    <property type="entry name" value="Class_I_gatase-like"/>
</dbReference>
<evidence type="ECO:0000313" key="7">
    <source>
        <dbReference type="EMBL" id="KAK9112906.1"/>
    </source>
</evidence>
<protein>
    <recommendedName>
        <fullName evidence="6">Glutamine amidotransferase domain-containing protein</fullName>
    </recommendedName>
</protein>
<evidence type="ECO:0000256" key="3">
    <source>
        <dbReference type="ARBA" id="ARBA00011083"/>
    </source>
</evidence>
<reference evidence="7 8" key="1">
    <citation type="submission" date="2024-01" db="EMBL/GenBank/DDBJ databases">
        <title>Genome assemblies of Stephania.</title>
        <authorList>
            <person name="Yang L."/>
        </authorList>
    </citation>
    <scope>NUCLEOTIDE SEQUENCE [LARGE SCALE GENOMIC DNA]</scope>
    <source>
        <strain evidence="7">JXDWG</strain>
        <tissue evidence="7">Leaf</tissue>
    </source>
</reference>
<dbReference type="SUPFAM" id="SSF52317">
    <property type="entry name" value="Class I glutamine amidotransferase-like"/>
    <property type="match status" value="1"/>
</dbReference>